<organism evidence="2 3">
    <name type="scientific">Acrasis kona</name>
    <dbReference type="NCBI Taxonomy" id="1008807"/>
    <lineage>
        <taxon>Eukaryota</taxon>
        <taxon>Discoba</taxon>
        <taxon>Heterolobosea</taxon>
        <taxon>Tetramitia</taxon>
        <taxon>Eutetramitia</taxon>
        <taxon>Acrasidae</taxon>
        <taxon>Acrasis</taxon>
    </lineage>
</organism>
<feature type="chain" id="PRO_5044025395" evidence="1">
    <location>
        <begin position="20"/>
        <end position="61"/>
    </location>
</feature>
<comment type="caution">
    <text evidence="2">The sequence shown here is derived from an EMBL/GenBank/DDBJ whole genome shotgun (WGS) entry which is preliminary data.</text>
</comment>
<feature type="signal peptide" evidence="1">
    <location>
        <begin position="1"/>
        <end position="19"/>
    </location>
</feature>
<accession>A0AAW2Z3T8</accession>
<sequence length="61" mass="6968">MRNIFVFILVAFMISIIVAEKPREVRPVVQTRPPRAAPDIDCLMTGTCDPDKDPDCCRYWG</sequence>
<reference evidence="2 3" key="1">
    <citation type="submission" date="2024-03" db="EMBL/GenBank/DDBJ databases">
        <title>The Acrasis kona genome and developmental transcriptomes reveal deep origins of eukaryotic multicellular pathways.</title>
        <authorList>
            <person name="Sheikh S."/>
            <person name="Fu C.-J."/>
            <person name="Brown M.W."/>
            <person name="Baldauf S.L."/>
        </authorList>
    </citation>
    <scope>NUCLEOTIDE SEQUENCE [LARGE SCALE GENOMIC DNA]</scope>
    <source>
        <strain evidence="2 3">ATCC MYA-3509</strain>
    </source>
</reference>
<evidence type="ECO:0000313" key="2">
    <source>
        <dbReference type="EMBL" id="KAL0484472.1"/>
    </source>
</evidence>
<proteinExistence type="predicted"/>
<evidence type="ECO:0000313" key="3">
    <source>
        <dbReference type="Proteomes" id="UP001431209"/>
    </source>
</evidence>
<keyword evidence="3" id="KW-1185">Reference proteome</keyword>
<name>A0AAW2Z3T8_9EUKA</name>
<dbReference type="Proteomes" id="UP001431209">
    <property type="component" value="Unassembled WGS sequence"/>
</dbReference>
<keyword evidence="1" id="KW-0732">Signal</keyword>
<gene>
    <name evidence="2" type="ORF">AKO1_002388</name>
</gene>
<evidence type="ECO:0000256" key="1">
    <source>
        <dbReference type="SAM" id="SignalP"/>
    </source>
</evidence>
<dbReference type="AlphaFoldDB" id="A0AAW2Z3T8"/>
<dbReference type="EMBL" id="JAOPGA020001046">
    <property type="protein sequence ID" value="KAL0484472.1"/>
    <property type="molecule type" value="Genomic_DNA"/>
</dbReference>
<protein>
    <submittedName>
        <fullName evidence="2">Uncharacterized protein</fullName>
    </submittedName>
</protein>